<organism evidence="2 3">
    <name type="scientific">Oldenlandia corymbosa var. corymbosa</name>
    <dbReference type="NCBI Taxonomy" id="529605"/>
    <lineage>
        <taxon>Eukaryota</taxon>
        <taxon>Viridiplantae</taxon>
        <taxon>Streptophyta</taxon>
        <taxon>Embryophyta</taxon>
        <taxon>Tracheophyta</taxon>
        <taxon>Spermatophyta</taxon>
        <taxon>Magnoliopsida</taxon>
        <taxon>eudicotyledons</taxon>
        <taxon>Gunneridae</taxon>
        <taxon>Pentapetalae</taxon>
        <taxon>asterids</taxon>
        <taxon>lamiids</taxon>
        <taxon>Gentianales</taxon>
        <taxon>Rubiaceae</taxon>
        <taxon>Rubioideae</taxon>
        <taxon>Spermacoceae</taxon>
        <taxon>Hedyotis-Oldenlandia complex</taxon>
        <taxon>Oldenlandia</taxon>
    </lineage>
</organism>
<protein>
    <submittedName>
        <fullName evidence="2">OLC1v1025662C1</fullName>
    </submittedName>
</protein>
<sequence>MIQPHHLMEKEKQVEKNEAQANGKGIVLKPLKSKWKPNIGPNKDTNVSNSGLTDQKKESTPVDPFHKNIGGKELEPDMQQVVEMQEAIKTGTHVSSPHQTNDSALLGNFDGNANVVDVSSPKDHSNTN</sequence>
<dbReference type="EMBL" id="OX459118">
    <property type="protein sequence ID" value="CAI9090806.1"/>
    <property type="molecule type" value="Genomic_DNA"/>
</dbReference>
<feature type="compositionally biased region" description="Basic and acidic residues" evidence="1">
    <location>
        <begin position="1"/>
        <end position="18"/>
    </location>
</feature>
<feature type="compositionally biased region" description="Polar residues" evidence="1">
    <location>
        <begin position="43"/>
        <end position="53"/>
    </location>
</feature>
<dbReference type="AlphaFoldDB" id="A0AAV1C582"/>
<feature type="compositionally biased region" description="Basic and acidic residues" evidence="1">
    <location>
        <begin position="54"/>
        <end position="74"/>
    </location>
</feature>
<evidence type="ECO:0000256" key="1">
    <source>
        <dbReference type="SAM" id="MobiDB-lite"/>
    </source>
</evidence>
<proteinExistence type="predicted"/>
<feature type="compositionally biased region" description="Polar residues" evidence="1">
    <location>
        <begin position="92"/>
        <end position="103"/>
    </location>
</feature>
<feature type="region of interest" description="Disordered" evidence="1">
    <location>
        <begin position="1"/>
        <end position="74"/>
    </location>
</feature>
<reference evidence="2" key="1">
    <citation type="submission" date="2023-03" db="EMBL/GenBank/DDBJ databases">
        <authorList>
            <person name="Julca I."/>
        </authorList>
    </citation>
    <scope>NUCLEOTIDE SEQUENCE</scope>
</reference>
<feature type="region of interest" description="Disordered" evidence="1">
    <location>
        <begin position="92"/>
        <end position="128"/>
    </location>
</feature>
<keyword evidence="3" id="KW-1185">Reference proteome</keyword>
<dbReference type="Proteomes" id="UP001161247">
    <property type="component" value="Chromosome 1"/>
</dbReference>
<evidence type="ECO:0000313" key="3">
    <source>
        <dbReference type="Proteomes" id="UP001161247"/>
    </source>
</evidence>
<name>A0AAV1C582_OLDCO</name>
<gene>
    <name evidence="2" type="ORF">OLC1_LOCUS2878</name>
</gene>
<accession>A0AAV1C582</accession>
<evidence type="ECO:0000313" key="2">
    <source>
        <dbReference type="EMBL" id="CAI9090806.1"/>
    </source>
</evidence>